<proteinExistence type="predicted"/>
<dbReference type="GO" id="GO:0008270">
    <property type="term" value="F:zinc ion binding"/>
    <property type="evidence" value="ECO:0007669"/>
    <property type="project" value="TreeGrafter"/>
</dbReference>
<dbReference type="InterPro" id="IPR036388">
    <property type="entry name" value="WH-like_DNA-bd_sf"/>
</dbReference>
<dbReference type="EMBL" id="AZMM01001093">
    <property type="protein sequence ID" value="ETJ44907.1"/>
    <property type="molecule type" value="Genomic_DNA"/>
</dbReference>
<dbReference type="InterPro" id="IPR036390">
    <property type="entry name" value="WH_DNA-bd_sf"/>
</dbReference>
<dbReference type="PANTHER" id="PTHR33202">
    <property type="entry name" value="ZINC UPTAKE REGULATION PROTEIN"/>
    <property type="match status" value="1"/>
</dbReference>
<organism evidence="1">
    <name type="scientific">human gut metagenome</name>
    <dbReference type="NCBI Taxonomy" id="408170"/>
    <lineage>
        <taxon>unclassified sequences</taxon>
        <taxon>metagenomes</taxon>
        <taxon>organismal metagenomes</taxon>
    </lineage>
</organism>
<comment type="caution">
    <text evidence="1">The sequence shown here is derived from an EMBL/GenBank/DDBJ whole genome shotgun (WGS) entry which is preliminary data.</text>
</comment>
<dbReference type="GO" id="GO:1900376">
    <property type="term" value="P:regulation of secondary metabolite biosynthetic process"/>
    <property type="evidence" value="ECO:0007669"/>
    <property type="project" value="TreeGrafter"/>
</dbReference>
<sequence>MDIAQILRSQGFKVTPQRIAIYDALRGHHDHPTAEMLYHTLRPEHPSMSLATVYKT</sequence>
<accession>W1YR11</accession>
<name>W1YR11_9ZZZZ</name>
<dbReference type="Pfam" id="PF01475">
    <property type="entry name" value="FUR"/>
    <property type="match status" value="1"/>
</dbReference>
<dbReference type="SUPFAM" id="SSF46785">
    <property type="entry name" value="Winged helix' DNA-binding domain"/>
    <property type="match status" value="1"/>
</dbReference>
<dbReference type="GO" id="GO:0000976">
    <property type="term" value="F:transcription cis-regulatory region binding"/>
    <property type="evidence" value="ECO:0007669"/>
    <property type="project" value="TreeGrafter"/>
</dbReference>
<evidence type="ECO:0000313" key="1">
    <source>
        <dbReference type="EMBL" id="ETJ44907.1"/>
    </source>
</evidence>
<dbReference type="Gene3D" id="1.10.10.10">
    <property type="entry name" value="Winged helix-like DNA-binding domain superfamily/Winged helix DNA-binding domain"/>
    <property type="match status" value="1"/>
</dbReference>
<gene>
    <name evidence="1" type="ORF">Q604_UNBC01093G0001</name>
</gene>
<protein>
    <submittedName>
        <fullName evidence="1">Transcriptional regulator, Fur family</fullName>
    </submittedName>
</protein>
<dbReference type="InterPro" id="IPR002481">
    <property type="entry name" value="FUR"/>
</dbReference>
<dbReference type="AlphaFoldDB" id="W1YR11"/>
<feature type="non-terminal residue" evidence="1">
    <location>
        <position position="56"/>
    </location>
</feature>
<dbReference type="GO" id="GO:0045892">
    <property type="term" value="P:negative regulation of DNA-templated transcription"/>
    <property type="evidence" value="ECO:0007669"/>
    <property type="project" value="TreeGrafter"/>
</dbReference>
<dbReference type="PANTHER" id="PTHR33202:SF8">
    <property type="entry name" value="PEROXIDE-RESPONSIVE REPRESSOR PERR"/>
    <property type="match status" value="1"/>
</dbReference>
<dbReference type="GO" id="GO:0003700">
    <property type="term" value="F:DNA-binding transcription factor activity"/>
    <property type="evidence" value="ECO:0007669"/>
    <property type="project" value="InterPro"/>
</dbReference>
<reference evidence="1" key="1">
    <citation type="submission" date="2013-12" db="EMBL/GenBank/DDBJ databases">
        <title>A Varibaculum cambriense genome reconstructed from a premature infant gut community with otherwise low bacterial novelty that shifts toward anaerobic metabolism during the third week of life.</title>
        <authorList>
            <person name="Brown C.T."/>
            <person name="Sharon I."/>
            <person name="Thomas B.C."/>
            <person name="Castelle C.J."/>
            <person name="Morowitz M.J."/>
            <person name="Banfield J.F."/>
        </authorList>
    </citation>
    <scope>NUCLEOTIDE SEQUENCE</scope>
</reference>